<evidence type="ECO:0000313" key="2">
    <source>
        <dbReference type="EMBL" id="KAG8482207.1"/>
    </source>
</evidence>
<dbReference type="InterPro" id="IPR002156">
    <property type="entry name" value="RNaseH_domain"/>
</dbReference>
<dbReference type="Proteomes" id="UP000701853">
    <property type="component" value="Chromosome 10"/>
</dbReference>
<dbReference type="InterPro" id="IPR000477">
    <property type="entry name" value="RT_dom"/>
</dbReference>
<dbReference type="CDD" id="cd06222">
    <property type="entry name" value="RNase_H_like"/>
    <property type="match status" value="1"/>
</dbReference>
<dbReference type="OrthoDB" id="1936608at2759"/>
<keyword evidence="3" id="KW-1185">Reference proteome</keyword>
<accession>A0A8J5YIC1</accession>
<sequence>MGYANEWVHMIMSCVRSVRYTVKCNSTLSETIVPERGLRQGDPLSPYLFLFCMEAFSKMLISAQNENLIKGIRASRNGPRISHLFFADDALLFICNKKRDVEEIVNILNRFSRVSGQKINFDKSMIMFNPKTSLDQRQNYCSMLGMRMVDTLDSYLGLPLPVDKKKSTVFTNISNRCSCRMNSWSKRLLSYGGKEVFVKAILYSIPTYAFSVFLAPKGIIKDLQSNICRTWWANNGKDRGWNMMAWDRLCYPKGMGGMGFRDMHLFNLALLGRQVWRLLKFRDTLCFKVLSAKYFPDGDVFRPKRCNKPSFTWNSIAKAATKLKDGFIWQIGNGHKQWKKDRIIELYGTKLGEHICNLPIPPYNVEDSRTWLHNPRGSYTSKSAYSWLSLKKIECPKVRETLTIGGFNNRFLDGSYSRCIDWLEDILRELDSKAAADFFTLLWNCWNNRNKLVFQGKDDPARMVWERAYTLSNDFRVFNLNNPPLIPRIPVYKGWKKPPTDFIKINVDAAISNGNNGYGAIARDADGFVIAGSYAYDNKAIDAVWAELKAVTFRMKLASSLNLKKIIMESDNATLINTFKKRDKDVTILGCYVKQECRDLNKFDTIQFNWTDRKSNSVADLLSKMAVKNRCDLTFDMDYPVEIHDAIINDALN</sequence>
<evidence type="ECO:0000259" key="1">
    <source>
        <dbReference type="PROSITE" id="PS50878"/>
    </source>
</evidence>
<dbReference type="InterPro" id="IPR036397">
    <property type="entry name" value="RNaseH_sf"/>
</dbReference>
<dbReference type="AlphaFoldDB" id="A0A8J5YIC1"/>
<dbReference type="SUPFAM" id="SSF56672">
    <property type="entry name" value="DNA/RNA polymerases"/>
    <property type="match status" value="1"/>
</dbReference>
<dbReference type="PROSITE" id="PS50878">
    <property type="entry name" value="RT_POL"/>
    <property type="match status" value="1"/>
</dbReference>
<reference evidence="2 3" key="1">
    <citation type="journal article" date="2021" name="bioRxiv">
        <title>The Gossypium anomalum genome as a resource for cotton improvement and evolutionary analysis of hybrid incompatibility.</title>
        <authorList>
            <person name="Grover C.E."/>
            <person name="Yuan D."/>
            <person name="Arick M.A."/>
            <person name="Miller E.R."/>
            <person name="Hu G."/>
            <person name="Peterson D.G."/>
            <person name="Wendel J.F."/>
            <person name="Udall J.A."/>
        </authorList>
    </citation>
    <scope>NUCLEOTIDE SEQUENCE [LARGE SCALE GENOMIC DNA]</scope>
    <source>
        <strain evidence="2">JFW-Udall</strain>
        <tissue evidence="2">Leaf</tissue>
    </source>
</reference>
<dbReference type="PANTHER" id="PTHR33116:SF86">
    <property type="entry name" value="REVERSE TRANSCRIPTASE DOMAIN-CONTAINING PROTEIN"/>
    <property type="match status" value="1"/>
</dbReference>
<comment type="caution">
    <text evidence="2">The sequence shown here is derived from an EMBL/GenBank/DDBJ whole genome shotgun (WGS) entry which is preliminary data.</text>
</comment>
<dbReference type="Pfam" id="PF00078">
    <property type="entry name" value="RVT_1"/>
    <property type="match status" value="1"/>
</dbReference>
<dbReference type="InterPro" id="IPR012337">
    <property type="entry name" value="RNaseH-like_sf"/>
</dbReference>
<feature type="domain" description="Reverse transcriptase" evidence="1">
    <location>
        <begin position="1"/>
        <end position="160"/>
    </location>
</feature>
<organism evidence="2 3">
    <name type="scientific">Gossypium anomalum</name>
    <dbReference type="NCBI Taxonomy" id="47600"/>
    <lineage>
        <taxon>Eukaryota</taxon>
        <taxon>Viridiplantae</taxon>
        <taxon>Streptophyta</taxon>
        <taxon>Embryophyta</taxon>
        <taxon>Tracheophyta</taxon>
        <taxon>Spermatophyta</taxon>
        <taxon>Magnoliopsida</taxon>
        <taxon>eudicotyledons</taxon>
        <taxon>Gunneridae</taxon>
        <taxon>Pentapetalae</taxon>
        <taxon>rosids</taxon>
        <taxon>malvids</taxon>
        <taxon>Malvales</taxon>
        <taxon>Malvaceae</taxon>
        <taxon>Malvoideae</taxon>
        <taxon>Gossypium</taxon>
    </lineage>
</organism>
<dbReference type="Gene3D" id="3.30.420.10">
    <property type="entry name" value="Ribonuclease H-like superfamily/Ribonuclease H"/>
    <property type="match status" value="1"/>
</dbReference>
<dbReference type="SUPFAM" id="SSF53098">
    <property type="entry name" value="Ribonuclease H-like"/>
    <property type="match status" value="1"/>
</dbReference>
<dbReference type="Pfam" id="PF13456">
    <property type="entry name" value="RVT_3"/>
    <property type="match status" value="1"/>
</dbReference>
<dbReference type="InterPro" id="IPR043502">
    <property type="entry name" value="DNA/RNA_pol_sf"/>
</dbReference>
<dbReference type="GO" id="GO:0004523">
    <property type="term" value="F:RNA-DNA hybrid ribonuclease activity"/>
    <property type="evidence" value="ECO:0007669"/>
    <property type="project" value="InterPro"/>
</dbReference>
<protein>
    <recommendedName>
        <fullName evidence="1">Reverse transcriptase domain-containing protein</fullName>
    </recommendedName>
</protein>
<name>A0A8J5YIC1_9ROSI</name>
<gene>
    <name evidence="2" type="ORF">CXB51_026808</name>
</gene>
<dbReference type="InterPro" id="IPR044730">
    <property type="entry name" value="RNase_H-like_dom_plant"/>
</dbReference>
<dbReference type="EMBL" id="JAHUZN010000010">
    <property type="protein sequence ID" value="KAG8482207.1"/>
    <property type="molecule type" value="Genomic_DNA"/>
</dbReference>
<dbReference type="GO" id="GO:0003676">
    <property type="term" value="F:nucleic acid binding"/>
    <property type="evidence" value="ECO:0007669"/>
    <property type="project" value="InterPro"/>
</dbReference>
<dbReference type="PANTHER" id="PTHR33116">
    <property type="entry name" value="REVERSE TRANSCRIPTASE ZINC-BINDING DOMAIN-CONTAINING PROTEIN-RELATED-RELATED"/>
    <property type="match status" value="1"/>
</dbReference>
<proteinExistence type="predicted"/>
<evidence type="ECO:0000313" key="3">
    <source>
        <dbReference type="Proteomes" id="UP000701853"/>
    </source>
</evidence>